<feature type="non-terminal residue" evidence="2">
    <location>
        <position position="71"/>
    </location>
</feature>
<dbReference type="SUPFAM" id="SSF56112">
    <property type="entry name" value="Protein kinase-like (PK-like)"/>
    <property type="match status" value="1"/>
</dbReference>
<dbReference type="InterPro" id="IPR001245">
    <property type="entry name" value="Ser-Thr/Tyr_kinase_cat_dom"/>
</dbReference>
<dbReference type="GO" id="GO:0005524">
    <property type="term" value="F:ATP binding"/>
    <property type="evidence" value="ECO:0007669"/>
    <property type="project" value="InterPro"/>
</dbReference>
<dbReference type="GO" id="GO:0004672">
    <property type="term" value="F:protein kinase activity"/>
    <property type="evidence" value="ECO:0007669"/>
    <property type="project" value="InterPro"/>
</dbReference>
<evidence type="ECO:0000313" key="3">
    <source>
        <dbReference type="Proteomes" id="UP001432027"/>
    </source>
</evidence>
<keyword evidence="3" id="KW-1185">Reference proteome</keyword>
<comment type="caution">
    <text evidence="2">The sequence shown here is derived from an EMBL/GenBank/DDBJ whole genome shotgun (WGS) entry which is preliminary data.</text>
</comment>
<gene>
    <name evidence="2" type="ORF">PENTCL1PPCAC_16669</name>
</gene>
<dbReference type="Proteomes" id="UP001432027">
    <property type="component" value="Unassembled WGS sequence"/>
</dbReference>
<feature type="domain" description="Protein kinase" evidence="1">
    <location>
        <begin position="1"/>
        <end position="71"/>
    </location>
</feature>
<dbReference type="InterPro" id="IPR011009">
    <property type="entry name" value="Kinase-like_dom_sf"/>
</dbReference>
<dbReference type="PROSITE" id="PS50011">
    <property type="entry name" value="PROTEIN_KINASE_DOM"/>
    <property type="match status" value="1"/>
</dbReference>
<accession>A0AAV5TKE2</accession>
<reference evidence="2" key="1">
    <citation type="submission" date="2023-10" db="EMBL/GenBank/DDBJ databases">
        <title>Genome assembly of Pristionchus species.</title>
        <authorList>
            <person name="Yoshida K."/>
            <person name="Sommer R.J."/>
        </authorList>
    </citation>
    <scope>NUCLEOTIDE SEQUENCE</scope>
    <source>
        <strain evidence="2">RS0144</strain>
    </source>
</reference>
<dbReference type="InterPro" id="IPR000719">
    <property type="entry name" value="Prot_kinase_dom"/>
</dbReference>
<dbReference type="EMBL" id="BTSX01000004">
    <property type="protein sequence ID" value="GMS94494.1"/>
    <property type="molecule type" value="Genomic_DNA"/>
</dbReference>
<evidence type="ECO:0000313" key="2">
    <source>
        <dbReference type="EMBL" id="GMS94494.1"/>
    </source>
</evidence>
<protein>
    <recommendedName>
        <fullName evidence="1">Protein kinase domain-containing protein</fullName>
    </recommendedName>
</protein>
<name>A0AAV5TKE2_9BILA</name>
<organism evidence="2 3">
    <name type="scientific">Pristionchus entomophagus</name>
    <dbReference type="NCBI Taxonomy" id="358040"/>
    <lineage>
        <taxon>Eukaryota</taxon>
        <taxon>Metazoa</taxon>
        <taxon>Ecdysozoa</taxon>
        <taxon>Nematoda</taxon>
        <taxon>Chromadorea</taxon>
        <taxon>Rhabditida</taxon>
        <taxon>Rhabditina</taxon>
        <taxon>Diplogasteromorpha</taxon>
        <taxon>Diplogasteroidea</taxon>
        <taxon>Neodiplogasteridae</taxon>
        <taxon>Pristionchus</taxon>
    </lineage>
</organism>
<dbReference type="Pfam" id="PF07714">
    <property type="entry name" value="PK_Tyr_Ser-Thr"/>
    <property type="match status" value="1"/>
</dbReference>
<evidence type="ECO:0000259" key="1">
    <source>
        <dbReference type="PROSITE" id="PS50011"/>
    </source>
</evidence>
<sequence>MFEYCHRTLAEVIDNGRATNEFIRSADFTRWATEISHGLEYIHHNGHYHGNLMPLSIGIDYFEVVKISDFG</sequence>
<dbReference type="AlphaFoldDB" id="A0AAV5TKE2"/>
<proteinExistence type="predicted"/>
<dbReference type="Gene3D" id="1.10.510.10">
    <property type="entry name" value="Transferase(Phosphotransferase) domain 1"/>
    <property type="match status" value="1"/>
</dbReference>